<dbReference type="EMBL" id="FNHI01000020">
    <property type="protein sequence ID" value="SDN14690.1"/>
    <property type="molecule type" value="Genomic_DNA"/>
</dbReference>
<accession>A0A1G9Z081</accession>
<dbReference type="SUPFAM" id="SSF56112">
    <property type="entry name" value="Protein kinase-like (PK-like)"/>
    <property type="match status" value="1"/>
</dbReference>
<evidence type="ECO:0000313" key="2">
    <source>
        <dbReference type="EMBL" id="SDN14690.1"/>
    </source>
</evidence>
<keyword evidence="3" id="KW-1185">Reference proteome</keyword>
<sequence>MFRLSRDMVVRPPCTPGSAEDVDKEHRWLPQLAPSLPAAVAAPLGKGLRAGGFPWPWSVYGRLDGENPVPGRFAESRALARDLARFVAALHRIGPSGGPASYRAEPLSARDADTRAAIGALGGIVDAGAAVAAWEAALRTPGWDGPRVWVHADLQPGNLLLAEGRLGAVVDFGVWAWESPRST</sequence>
<organism evidence="2 3">
    <name type="scientific">Streptomyces wuyuanensis</name>
    <dbReference type="NCBI Taxonomy" id="1196353"/>
    <lineage>
        <taxon>Bacteria</taxon>
        <taxon>Bacillati</taxon>
        <taxon>Actinomycetota</taxon>
        <taxon>Actinomycetes</taxon>
        <taxon>Kitasatosporales</taxon>
        <taxon>Streptomycetaceae</taxon>
        <taxon>Streptomyces</taxon>
    </lineage>
</organism>
<protein>
    <submittedName>
        <fullName evidence="2">Phosphotransferase enzyme family protein</fullName>
    </submittedName>
</protein>
<dbReference type="GO" id="GO:0016740">
    <property type="term" value="F:transferase activity"/>
    <property type="evidence" value="ECO:0007669"/>
    <property type="project" value="UniProtKB-KW"/>
</dbReference>
<dbReference type="Proteomes" id="UP000199063">
    <property type="component" value="Unassembled WGS sequence"/>
</dbReference>
<proteinExistence type="predicted"/>
<dbReference type="PANTHER" id="PTHR21310:SF42">
    <property type="entry name" value="BIFUNCTIONAL AAC_APH"/>
    <property type="match status" value="1"/>
</dbReference>
<dbReference type="InterPro" id="IPR051678">
    <property type="entry name" value="AGP_Transferase"/>
</dbReference>
<dbReference type="Gene3D" id="3.30.200.20">
    <property type="entry name" value="Phosphorylase Kinase, domain 1"/>
    <property type="match status" value="1"/>
</dbReference>
<name>A0A1G9Z081_9ACTN</name>
<dbReference type="RefSeq" id="WP_244529616.1">
    <property type="nucleotide sequence ID" value="NZ_FNHI01000020.1"/>
</dbReference>
<feature type="domain" description="Aminoglycoside phosphotransferase" evidence="1">
    <location>
        <begin position="6"/>
        <end position="173"/>
    </location>
</feature>
<keyword evidence="2" id="KW-0808">Transferase</keyword>
<reference evidence="3" key="1">
    <citation type="submission" date="2016-10" db="EMBL/GenBank/DDBJ databases">
        <authorList>
            <person name="Varghese N."/>
            <person name="Submissions S."/>
        </authorList>
    </citation>
    <scope>NUCLEOTIDE SEQUENCE [LARGE SCALE GENOMIC DNA]</scope>
    <source>
        <strain evidence="3">CGMCC 4.7042</strain>
    </source>
</reference>
<dbReference type="GeneID" id="40832504"/>
<evidence type="ECO:0000259" key="1">
    <source>
        <dbReference type="Pfam" id="PF01636"/>
    </source>
</evidence>
<dbReference type="PANTHER" id="PTHR21310">
    <property type="entry name" value="AMINOGLYCOSIDE PHOSPHOTRANSFERASE-RELATED-RELATED"/>
    <property type="match status" value="1"/>
</dbReference>
<dbReference type="Gene3D" id="3.90.1200.10">
    <property type="match status" value="1"/>
</dbReference>
<dbReference type="InterPro" id="IPR011009">
    <property type="entry name" value="Kinase-like_dom_sf"/>
</dbReference>
<dbReference type="InterPro" id="IPR002575">
    <property type="entry name" value="Aminoglycoside_PTrfase"/>
</dbReference>
<dbReference type="AlphaFoldDB" id="A0A1G9Z081"/>
<gene>
    <name evidence="2" type="ORF">SAMN05444921_12060</name>
</gene>
<dbReference type="Pfam" id="PF01636">
    <property type="entry name" value="APH"/>
    <property type="match status" value="1"/>
</dbReference>
<evidence type="ECO:0000313" key="3">
    <source>
        <dbReference type="Proteomes" id="UP000199063"/>
    </source>
</evidence>